<dbReference type="Proteomes" id="UP000095544">
    <property type="component" value="Unassembled WGS sequence"/>
</dbReference>
<dbReference type="Gene3D" id="1.10.150.240">
    <property type="entry name" value="Putative phosphatase, domain 2"/>
    <property type="match status" value="1"/>
</dbReference>
<dbReference type="EC" id="5.4.2.6" evidence="1"/>
<dbReference type="STRING" id="39482.ERS852491_02647"/>
<accession>A0A174GBY1</accession>
<gene>
    <name evidence="1" type="primary">yvdM_2</name>
    <name evidence="1" type="ORF">ERS852491_02647</name>
</gene>
<dbReference type="GO" id="GO:0008801">
    <property type="term" value="F:beta-phosphoglucomutase activity"/>
    <property type="evidence" value="ECO:0007669"/>
    <property type="project" value="UniProtKB-EC"/>
</dbReference>
<sequence>MKWKGIIFDLDGVLCSTDQYHYMAWKRVADQLPVYFDEEINQRLRGVSRSESLEIILEKYTGTPLHTIEKQKILAEKNQIYRTALEQMNEQDLSAEVRDTILRLREKGYSLAVGSSSKNARFILGRLGLYVASAAHSGTETDMKAEKKTGLTNVFDAIIDGTQITHSKPHPEVFQKAAEKLGLKPEDCLVVEDAAAGVEAAHRAGMAAACVGQAGKDHLGDYNLENFKNILSVLNE</sequence>
<dbReference type="InterPro" id="IPR036412">
    <property type="entry name" value="HAD-like_sf"/>
</dbReference>
<dbReference type="SUPFAM" id="SSF56784">
    <property type="entry name" value="HAD-like"/>
    <property type="match status" value="1"/>
</dbReference>
<dbReference type="InterPro" id="IPR006439">
    <property type="entry name" value="HAD-SF_hydro_IA"/>
</dbReference>
<dbReference type="AlphaFoldDB" id="A0A174GBY1"/>
<dbReference type="PANTHER" id="PTHR18901">
    <property type="entry name" value="2-DEOXYGLUCOSE-6-PHOSPHATE PHOSPHATASE 2"/>
    <property type="match status" value="1"/>
</dbReference>
<organism evidence="1 2">
    <name type="scientific">Faecalicatena contorta</name>
    <dbReference type="NCBI Taxonomy" id="39482"/>
    <lineage>
        <taxon>Bacteria</taxon>
        <taxon>Bacillati</taxon>
        <taxon>Bacillota</taxon>
        <taxon>Clostridia</taxon>
        <taxon>Lachnospirales</taxon>
        <taxon>Lachnospiraceae</taxon>
        <taxon>Faecalicatena</taxon>
    </lineage>
</organism>
<dbReference type="NCBIfam" id="TIGR01509">
    <property type="entry name" value="HAD-SF-IA-v3"/>
    <property type="match status" value="1"/>
</dbReference>
<dbReference type="Gene3D" id="3.40.50.1000">
    <property type="entry name" value="HAD superfamily/HAD-like"/>
    <property type="match status" value="2"/>
</dbReference>
<dbReference type="PRINTS" id="PR00413">
    <property type="entry name" value="HADHALOGNASE"/>
</dbReference>
<evidence type="ECO:0000313" key="2">
    <source>
        <dbReference type="Proteomes" id="UP000095544"/>
    </source>
</evidence>
<dbReference type="RefSeq" id="WP_055153605.1">
    <property type="nucleotide sequence ID" value="NZ_CYZU01000024.1"/>
</dbReference>
<keyword evidence="1" id="KW-0413">Isomerase</keyword>
<evidence type="ECO:0000313" key="1">
    <source>
        <dbReference type="EMBL" id="CUO58389.1"/>
    </source>
</evidence>
<protein>
    <submittedName>
        <fullName evidence="1">Putative beta-phosphoglucomutase</fullName>
        <ecNumber evidence="1">5.4.2.6</ecNumber>
    </submittedName>
</protein>
<dbReference type="Pfam" id="PF00702">
    <property type="entry name" value="Hydrolase"/>
    <property type="match status" value="1"/>
</dbReference>
<dbReference type="InterPro" id="IPR023198">
    <property type="entry name" value="PGP-like_dom2"/>
</dbReference>
<dbReference type="PANTHER" id="PTHR18901:SF38">
    <property type="entry name" value="PSEUDOURIDINE-5'-PHOSPHATASE"/>
    <property type="match status" value="1"/>
</dbReference>
<name>A0A174GBY1_9FIRM</name>
<dbReference type="SFLD" id="SFLDG01129">
    <property type="entry name" value="C1.5:_HAD__Beta-PGM__Phosphata"/>
    <property type="match status" value="1"/>
</dbReference>
<proteinExistence type="predicted"/>
<dbReference type="InterPro" id="IPR023214">
    <property type="entry name" value="HAD_sf"/>
</dbReference>
<dbReference type="SFLD" id="SFLDS00003">
    <property type="entry name" value="Haloacid_Dehalogenase"/>
    <property type="match status" value="1"/>
</dbReference>
<dbReference type="EMBL" id="CYZU01000024">
    <property type="protein sequence ID" value="CUO58389.1"/>
    <property type="molecule type" value="Genomic_DNA"/>
</dbReference>
<dbReference type="OrthoDB" id="9797743at2"/>
<reference evidence="1 2" key="1">
    <citation type="submission" date="2015-09" db="EMBL/GenBank/DDBJ databases">
        <authorList>
            <consortium name="Pathogen Informatics"/>
        </authorList>
    </citation>
    <scope>NUCLEOTIDE SEQUENCE [LARGE SCALE GENOMIC DNA]</scope>
    <source>
        <strain evidence="1 2">2789STDY5834876</strain>
    </source>
</reference>